<dbReference type="Pfam" id="PF00008">
    <property type="entry name" value="EGF"/>
    <property type="match status" value="1"/>
</dbReference>
<dbReference type="SMART" id="SM00181">
    <property type="entry name" value="EGF"/>
    <property type="match status" value="7"/>
</dbReference>
<feature type="domain" description="EGF-like" evidence="3">
    <location>
        <begin position="66"/>
        <end position="106"/>
    </location>
</feature>
<dbReference type="Pfam" id="PF21164">
    <property type="entry name" value="Dumpy_DPY"/>
    <property type="match status" value="1"/>
</dbReference>
<dbReference type="PANTHER" id="PTHR22963">
    <property type="entry name" value="ENDOGLIN-RELATED"/>
    <property type="match status" value="1"/>
</dbReference>
<proteinExistence type="predicted"/>
<evidence type="ECO:0000259" key="3">
    <source>
        <dbReference type="PROSITE" id="PS50026"/>
    </source>
</evidence>
<evidence type="ECO:0000256" key="1">
    <source>
        <dbReference type="PROSITE-ProRule" id="PRU00076"/>
    </source>
</evidence>
<keyword evidence="1" id="KW-0245">EGF-like domain</keyword>
<name>A0A1B0ALM5_9MUSC</name>
<organism evidence="4 5">
    <name type="scientific">Glossina palpalis gambiensis</name>
    <dbReference type="NCBI Taxonomy" id="67801"/>
    <lineage>
        <taxon>Eukaryota</taxon>
        <taxon>Metazoa</taxon>
        <taxon>Ecdysozoa</taxon>
        <taxon>Arthropoda</taxon>
        <taxon>Hexapoda</taxon>
        <taxon>Insecta</taxon>
        <taxon>Pterygota</taxon>
        <taxon>Neoptera</taxon>
        <taxon>Endopterygota</taxon>
        <taxon>Diptera</taxon>
        <taxon>Brachycera</taxon>
        <taxon>Muscomorpha</taxon>
        <taxon>Hippoboscoidea</taxon>
        <taxon>Glossinidae</taxon>
        <taxon>Glossina</taxon>
    </lineage>
</organism>
<evidence type="ECO:0000313" key="4">
    <source>
        <dbReference type="EnsemblMetazoa" id="GPPI000935-PA"/>
    </source>
</evidence>
<feature type="chain" id="PRO_5008403960" description="EGF-like domain-containing protein" evidence="2">
    <location>
        <begin position="24"/>
        <end position="486"/>
    </location>
</feature>
<dbReference type="EMBL" id="JXJN01000025">
    <property type="status" value="NOT_ANNOTATED_CDS"/>
    <property type="molecule type" value="Genomic_DNA"/>
</dbReference>
<dbReference type="VEuPathDB" id="VectorBase:GPPI000935"/>
<dbReference type="PROSITE" id="PS01186">
    <property type="entry name" value="EGF_2"/>
    <property type="match status" value="6"/>
</dbReference>
<dbReference type="STRING" id="67801.A0A1B0ALM5"/>
<feature type="disulfide bond" evidence="1">
    <location>
        <begin position="398"/>
        <end position="408"/>
    </location>
</feature>
<dbReference type="SUPFAM" id="SSF90148">
    <property type="entry name" value="DPY module"/>
    <property type="match status" value="1"/>
</dbReference>
<accession>A0A1B0ALM5</accession>
<feature type="domain" description="EGF-like" evidence="3">
    <location>
        <begin position="329"/>
        <end position="373"/>
    </location>
</feature>
<dbReference type="AlphaFoldDB" id="A0A1B0ALM5"/>
<keyword evidence="5" id="KW-1185">Reference proteome</keyword>
<reference evidence="4" key="2">
    <citation type="submission" date="2020-05" db="UniProtKB">
        <authorList>
            <consortium name="EnsemblMetazoa"/>
        </authorList>
    </citation>
    <scope>IDENTIFICATION</scope>
    <source>
        <strain evidence="4">IAEA</strain>
    </source>
</reference>
<evidence type="ECO:0000313" key="5">
    <source>
        <dbReference type="Proteomes" id="UP000092460"/>
    </source>
</evidence>
<feature type="signal peptide" evidence="2">
    <location>
        <begin position="1"/>
        <end position="23"/>
    </location>
</feature>
<feature type="domain" description="EGF-like" evidence="3">
    <location>
        <begin position="395"/>
        <end position="432"/>
    </location>
</feature>
<reference evidence="5" key="1">
    <citation type="submission" date="2015-01" db="EMBL/GenBank/DDBJ databases">
        <authorList>
            <person name="Aksoy S."/>
            <person name="Warren W."/>
            <person name="Wilson R.K."/>
        </authorList>
    </citation>
    <scope>NUCLEOTIDE SEQUENCE [LARGE SCALE GENOMIC DNA]</scope>
    <source>
        <strain evidence="5">IAEA</strain>
    </source>
</reference>
<dbReference type="EnsemblMetazoa" id="GPPI000935-RA">
    <property type="protein sequence ID" value="GPPI000935-PA"/>
    <property type="gene ID" value="GPPI000935"/>
</dbReference>
<dbReference type="InterPro" id="IPR000742">
    <property type="entry name" value="EGF"/>
</dbReference>
<comment type="caution">
    <text evidence="1">Lacks conserved residue(s) required for the propagation of feature annotation.</text>
</comment>
<dbReference type="Proteomes" id="UP000092460">
    <property type="component" value="Unassembled WGS sequence"/>
</dbReference>
<keyword evidence="1" id="KW-1015">Disulfide bond</keyword>
<dbReference type="InterPro" id="IPR048407">
    <property type="entry name" value="Dumpy_DPY"/>
</dbReference>
<sequence length="486" mass="51769">MCSLQRFLEVALIVGLATLGAAASDKKLEKRATACKGCSYTGRTYYTYPEGTTVERIIYQDRVDTVYHGCNDNPCGVNAVCQEASGGRPVCSCPPGFSGNPLTLCNRGECLDNVECRGDLQCKNSRCVNPCVGACGANANCEPKNHVAVCSCPSGFKGDPLVACHRIDPEEQCHPSPCGTNTKCEIVNSVPTCSCLHGYIGNPLTGCRHECDHDGDCTARDMCSNFKCVPACQQCGTGATCNSVANHRAICECPKGYIGSPYTECRPECYGDSDCPSNRPACFYGICKNTCEGACGIGADCRLRGLTPVCSCPRDMTGDPFIRCRPFTKEDLCEPNPCGTNAICIPGHDNTGRERPVCNCLPGYTGNALTHCLRGECTSNSECPGHKACINYQCVNPCIGKCASGATCEPKAHLAVCKCPPGYSGDALISCRQARTQPVAKYTSCAAFIINFPMGLAIVNRSLYLGKLKFYFGSSSSGEDEKVNLT</sequence>
<dbReference type="PANTHER" id="PTHR22963:SF39">
    <property type="entry name" value="DUMPY"/>
    <property type="match status" value="1"/>
</dbReference>
<evidence type="ECO:0000256" key="2">
    <source>
        <dbReference type="SAM" id="SignalP"/>
    </source>
</evidence>
<keyword evidence="2" id="KW-0732">Signal</keyword>
<dbReference type="PROSITE" id="PS50026">
    <property type="entry name" value="EGF_3"/>
    <property type="match status" value="3"/>
</dbReference>
<protein>
    <recommendedName>
        <fullName evidence="3">EGF-like domain-containing protein</fullName>
    </recommendedName>
</protein>